<dbReference type="Proteomes" id="UP000654075">
    <property type="component" value="Unassembled WGS sequence"/>
</dbReference>
<evidence type="ECO:0000256" key="1">
    <source>
        <dbReference type="SAM" id="MobiDB-lite"/>
    </source>
</evidence>
<sequence>FTLNLNSTGRLSTANRSRAGNTGSSFRPPTGLRPGTGLRRDREMDEESDNSVHSDAPAAEAEAGEEGVMFFDVKHATRNGGADEVPDLAEGEAALKEALPLAEALDEVAMDFVAPLIALFGDGWCFYSRNWVCRVAVRFQDTEPELRAASQCRNSEALTHLSASMTHRLAEITSTGTGAGGGGGELASPTALGELLDGAMRAVHEEPCSDLPYRNVLHEIFVRECKLASYTEETVETRLRALPCDVAHLAPLLRQLCARMGDSKEVLRTQTTQAIFRLLNPPVGNIVSPVSISVAIAMLILRHLMPSKENEASPETPGSCPKASAKAWGAAGAATGWLCRLGALRDLAKERSSAFFRWDVPLQSKLSEKSILDHWKVPSAIFFLGPTLFKHRIRSEILGSPQLVTSYLSNVCLMGKLYWMKSVLPLVAPCLLTLLAVILS</sequence>
<comment type="caution">
    <text evidence="3">The sequence shown here is derived from an EMBL/GenBank/DDBJ whole genome shotgun (WGS) entry which is preliminary data.</text>
</comment>
<keyword evidence="2" id="KW-0472">Membrane</keyword>
<dbReference type="AlphaFoldDB" id="A0A813FX81"/>
<keyword evidence="2" id="KW-0812">Transmembrane</keyword>
<evidence type="ECO:0000313" key="3">
    <source>
        <dbReference type="EMBL" id="CAE8616822.1"/>
    </source>
</evidence>
<feature type="region of interest" description="Disordered" evidence="1">
    <location>
        <begin position="1"/>
        <end position="63"/>
    </location>
</feature>
<feature type="transmembrane region" description="Helical" evidence="2">
    <location>
        <begin position="423"/>
        <end position="439"/>
    </location>
</feature>
<proteinExistence type="predicted"/>
<feature type="compositionally biased region" description="Polar residues" evidence="1">
    <location>
        <begin position="1"/>
        <end position="27"/>
    </location>
</feature>
<organism evidence="3 4">
    <name type="scientific">Polarella glacialis</name>
    <name type="common">Dinoflagellate</name>
    <dbReference type="NCBI Taxonomy" id="89957"/>
    <lineage>
        <taxon>Eukaryota</taxon>
        <taxon>Sar</taxon>
        <taxon>Alveolata</taxon>
        <taxon>Dinophyceae</taxon>
        <taxon>Suessiales</taxon>
        <taxon>Suessiaceae</taxon>
        <taxon>Polarella</taxon>
    </lineage>
</organism>
<protein>
    <submittedName>
        <fullName evidence="3">Uncharacterized protein</fullName>
    </submittedName>
</protein>
<name>A0A813FX81_POLGL</name>
<keyword evidence="2" id="KW-1133">Transmembrane helix</keyword>
<accession>A0A813FX81</accession>
<gene>
    <name evidence="3" type="ORF">PGLA1383_LOCUS34491</name>
</gene>
<feature type="non-terminal residue" evidence="3">
    <location>
        <position position="1"/>
    </location>
</feature>
<evidence type="ECO:0000313" key="4">
    <source>
        <dbReference type="Proteomes" id="UP000654075"/>
    </source>
</evidence>
<evidence type="ECO:0000256" key="2">
    <source>
        <dbReference type="SAM" id="Phobius"/>
    </source>
</evidence>
<reference evidence="3" key="1">
    <citation type="submission" date="2021-02" db="EMBL/GenBank/DDBJ databases">
        <authorList>
            <person name="Dougan E. K."/>
            <person name="Rhodes N."/>
            <person name="Thang M."/>
            <person name="Chan C."/>
        </authorList>
    </citation>
    <scope>NUCLEOTIDE SEQUENCE</scope>
</reference>
<dbReference type="EMBL" id="CAJNNV010025973">
    <property type="protein sequence ID" value="CAE8616822.1"/>
    <property type="molecule type" value="Genomic_DNA"/>
</dbReference>
<keyword evidence="4" id="KW-1185">Reference proteome</keyword>